<protein>
    <submittedName>
        <fullName evidence="1">Uncharacterized protein</fullName>
    </submittedName>
</protein>
<sequence>AVKEATGLPFSAVVQPLAPIPKTPNEEELPFGHVPRCASCYAYAGTLALLPELRSEVFECVMDATLPASPSP</sequence>
<proteinExistence type="predicted"/>
<keyword evidence="2" id="KW-1185">Reference proteome</keyword>
<dbReference type="EMBL" id="BLLF01003190">
    <property type="protein sequence ID" value="GFH26644.1"/>
    <property type="molecule type" value="Genomic_DNA"/>
</dbReference>
<evidence type="ECO:0000313" key="2">
    <source>
        <dbReference type="Proteomes" id="UP000485058"/>
    </source>
</evidence>
<comment type="caution">
    <text evidence="1">The sequence shown here is derived from an EMBL/GenBank/DDBJ whole genome shotgun (WGS) entry which is preliminary data.</text>
</comment>
<organism evidence="1 2">
    <name type="scientific">Haematococcus lacustris</name>
    <name type="common">Green alga</name>
    <name type="synonym">Haematococcus pluvialis</name>
    <dbReference type="NCBI Taxonomy" id="44745"/>
    <lineage>
        <taxon>Eukaryota</taxon>
        <taxon>Viridiplantae</taxon>
        <taxon>Chlorophyta</taxon>
        <taxon>core chlorophytes</taxon>
        <taxon>Chlorophyceae</taxon>
        <taxon>CS clade</taxon>
        <taxon>Chlamydomonadales</taxon>
        <taxon>Haematococcaceae</taxon>
        <taxon>Haematococcus</taxon>
    </lineage>
</organism>
<feature type="non-terminal residue" evidence="1">
    <location>
        <position position="1"/>
    </location>
</feature>
<gene>
    <name evidence="1" type="ORF">HaLaN_24823</name>
</gene>
<name>A0A6A0A3C0_HAELA</name>
<accession>A0A6A0A3C0</accession>
<evidence type="ECO:0000313" key="1">
    <source>
        <dbReference type="EMBL" id="GFH26644.1"/>
    </source>
</evidence>
<dbReference type="AlphaFoldDB" id="A0A6A0A3C0"/>
<feature type="non-terminal residue" evidence="1">
    <location>
        <position position="72"/>
    </location>
</feature>
<dbReference type="Proteomes" id="UP000485058">
    <property type="component" value="Unassembled WGS sequence"/>
</dbReference>
<reference evidence="1 2" key="1">
    <citation type="submission" date="2020-02" db="EMBL/GenBank/DDBJ databases">
        <title>Draft genome sequence of Haematococcus lacustris strain NIES-144.</title>
        <authorList>
            <person name="Morimoto D."/>
            <person name="Nakagawa S."/>
            <person name="Yoshida T."/>
            <person name="Sawayama S."/>
        </authorList>
    </citation>
    <scope>NUCLEOTIDE SEQUENCE [LARGE SCALE GENOMIC DNA]</scope>
    <source>
        <strain evidence="1 2">NIES-144</strain>
    </source>
</reference>